<keyword evidence="7 9" id="KW-0675">Receptor</keyword>
<gene>
    <name evidence="9 11" type="primary">ftsY</name>
    <name evidence="11" type="ORF">HMPREF0444_0301</name>
</gene>
<comment type="function">
    <text evidence="9">Involved in targeting and insertion of nascent membrane proteins into the cytoplasmic membrane. Acts as a receptor for the complex formed by the signal recognition particle (SRP) and the ribosome-nascent chain (RNC).</text>
</comment>
<evidence type="ECO:0000256" key="1">
    <source>
        <dbReference type="ARBA" id="ARBA00022475"/>
    </source>
</evidence>
<evidence type="ECO:0000259" key="10">
    <source>
        <dbReference type="PROSITE" id="PS00300"/>
    </source>
</evidence>
<dbReference type="EMBL" id="ACKZ01000008">
    <property type="protein sequence ID" value="EEW38057.1"/>
    <property type="molecule type" value="Genomic_DNA"/>
</dbReference>
<keyword evidence="4 9" id="KW-0378">Hydrolase</keyword>
<comment type="subunit">
    <text evidence="9">Part of the signal recognition particle protein translocation system, which is composed of SRP and FtsY.</text>
</comment>
<dbReference type="PROSITE" id="PS00300">
    <property type="entry name" value="SRP54"/>
    <property type="match status" value="1"/>
</dbReference>
<dbReference type="Proteomes" id="UP000005926">
    <property type="component" value="Unassembled WGS sequence"/>
</dbReference>
<dbReference type="GO" id="GO:0006614">
    <property type="term" value="P:SRP-dependent cotranslational protein targeting to membrane"/>
    <property type="evidence" value="ECO:0007669"/>
    <property type="project" value="InterPro"/>
</dbReference>
<dbReference type="GO" id="GO:0005886">
    <property type="term" value="C:plasma membrane"/>
    <property type="evidence" value="ECO:0007669"/>
    <property type="project" value="UniProtKB-SubCell"/>
</dbReference>
<dbReference type="EC" id="3.6.5.4" evidence="9"/>
<dbReference type="FunFam" id="1.20.120.140:FF:000002">
    <property type="entry name" value="Signal recognition particle receptor FtsY"/>
    <property type="match status" value="1"/>
</dbReference>
<dbReference type="PANTHER" id="PTHR43134">
    <property type="entry name" value="SIGNAL RECOGNITION PARTICLE RECEPTOR SUBUNIT ALPHA"/>
    <property type="match status" value="1"/>
</dbReference>
<accession>C8NEF6</accession>
<dbReference type="RefSeq" id="WP_005605313.1">
    <property type="nucleotide sequence ID" value="NZ_CP102283.1"/>
</dbReference>
<dbReference type="GeneID" id="78411433"/>
<dbReference type="PANTHER" id="PTHR43134:SF1">
    <property type="entry name" value="SIGNAL RECOGNITION PARTICLE RECEPTOR SUBUNIT ALPHA"/>
    <property type="match status" value="1"/>
</dbReference>
<dbReference type="InterPro" id="IPR042101">
    <property type="entry name" value="SRP54_N_sf"/>
</dbReference>
<dbReference type="SMART" id="SM00962">
    <property type="entry name" value="SRP54"/>
    <property type="match status" value="1"/>
</dbReference>
<dbReference type="HOGENOM" id="CLU_009301_3_0_9"/>
<feature type="domain" description="SRP54-type proteins GTP-binding" evidence="10">
    <location>
        <begin position="304"/>
        <end position="317"/>
    </location>
</feature>
<evidence type="ECO:0000256" key="3">
    <source>
        <dbReference type="ARBA" id="ARBA00022741"/>
    </source>
</evidence>
<dbReference type="NCBIfam" id="TIGR00064">
    <property type="entry name" value="ftsY"/>
    <property type="match status" value="1"/>
</dbReference>
<dbReference type="Pfam" id="PF00448">
    <property type="entry name" value="SRP54"/>
    <property type="match status" value="1"/>
</dbReference>
<dbReference type="eggNOG" id="COG0552">
    <property type="taxonomic scope" value="Bacteria"/>
</dbReference>
<evidence type="ECO:0000256" key="5">
    <source>
        <dbReference type="ARBA" id="ARBA00023134"/>
    </source>
</evidence>
<dbReference type="CDD" id="cd17874">
    <property type="entry name" value="FtsY"/>
    <property type="match status" value="1"/>
</dbReference>
<reference evidence="11 12" key="1">
    <citation type="submission" date="2009-08" db="EMBL/GenBank/DDBJ databases">
        <authorList>
            <person name="Muzny D."/>
            <person name="Qin X."/>
            <person name="Deng J."/>
            <person name="Jiang H."/>
            <person name="Liu Y."/>
            <person name="Qu J."/>
            <person name="Song X.-Z."/>
            <person name="Zhang L."/>
            <person name="Thornton R."/>
            <person name="Coyle M."/>
            <person name="Francisco L."/>
            <person name="Jackson L."/>
            <person name="Javaid M."/>
            <person name="Korchina V."/>
            <person name="Kovar C."/>
            <person name="Mata R."/>
            <person name="Mathew T."/>
            <person name="Ngo R."/>
            <person name="Nguyen L."/>
            <person name="Nguyen N."/>
            <person name="Okwuonu G."/>
            <person name="Ongeri F."/>
            <person name="Pham C."/>
            <person name="Simmons D."/>
            <person name="Wilczek-Boney K."/>
            <person name="Hale W."/>
            <person name="Jakkamsetti A."/>
            <person name="Pham P."/>
            <person name="Ruth R."/>
            <person name="San Lucas F."/>
            <person name="Warren J."/>
            <person name="Zhang J."/>
            <person name="Zhao Z."/>
            <person name="Zhou C."/>
            <person name="Zhu D."/>
            <person name="Lee S."/>
            <person name="Bess C."/>
            <person name="Blankenburg K."/>
            <person name="Forbes L."/>
            <person name="Fu Q."/>
            <person name="Gubbala S."/>
            <person name="Hirani K."/>
            <person name="Jayaseelan J.C."/>
            <person name="Lara F."/>
            <person name="Munidasa M."/>
            <person name="Palculict T."/>
            <person name="Patil S."/>
            <person name="Pu L.-L."/>
            <person name="Saada N."/>
            <person name="Tang L."/>
            <person name="Weissenberger G."/>
            <person name="Zhu Y."/>
            <person name="Hemphill L."/>
            <person name="Shang Y."/>
            <person name="Youmans B."/>
            <person name="Ayvaz T."/>
            <person name="Ross M."/>
            <person name="Santibanez J."/>
            <person name="Aqrawi P."/>
            <person name="Gross S."/>
            <person name="Joshi V."/>
            <person name="Fowler G."/>
            <person name="Nazareth L."/>
            <person name="Reid J."/>
            <person name="Worley K."/>
            <person name="Petrosino J."/>
            <person name="Highlander S."/>
            <person name="Gibbs R."/>
        </authorList>
    </citation>
    <scope>NUCLEOTIDE SEQUENCE [LARGE SCALE GENOMIC DNA]</scope>
    <source>
        <strain evidence="11 12">ATCC 49175</strain>
    </source>
</reference>
<name>C8NEF6_9LACT</name>
<dbReference type="SMART" id="SM00963">
    <property type="entry name" value="SRP54_N"/>
    <property type="match status" value="1"/>
</dbReference>
<proteinExistence type="inferred from homology"/>
<feature type="binding site" evidence="9">
    <location>
        <begin position="137"/>
        <end position="144"/>
    </location>
    <ligand>
        <name>GTP</name>
        <dbReference type="ChEBI" id="CHEBI:37565"/>
    </ligand>
</feature>
<evidence type="ECO:0000313" key="12">
    <source>
        <dbReference type="Proteomes" id="UP000005926"/>
    </source>
</evidence>
<dbReference type="GO" id="GO:0005047">
    <property type="term" value="F:signal recognition particle binding"/>
    <property type="evidence" value="ECO:0007669"/>
    <property type="project" value="TreeGrafter"/>
</dbReference>
<evidence type="ECO:0000256" key="4">
    <source>
        <dbReference type="ARBA" id="ARBA00022801"/>
    </source>
</evidence>
<dbReference type="GO" id="GO:0005737">
    <property type="term" value="C:cytoplasm"/>
    <property type="evidence" value="ECO:0007669"/>
    <property type="project" value="UniProtKB-SubCell"/>
</dbReference>
<dbReference type="SMART" id="SM00382">
    <property type="entry name" value="AAA"/>
    <property type="match status" value="1"/>
</dbReference>
<keyword evidence="2 9" id="KW-0963">Cytoplasm</keyword>
<dbReference type="HAMAP" id="MF_00920">
    <property type="entry name" value="FtsY"/>
    <property type="match status" value="1"/>
</dbReference>
<sequence length="334" mass="37344">MGLFDRIKRAFTGEDEVIKHEEKKESIVIEKYDKGMEKTRRSFSDRLNEFLADFREIDEDFFEDLEETFISSDVGFEMTLAITDALRDEVRLKNATTSGQVKEVIIEKMVDIYEKGEDNLSVLKKAEGRPTVLMFVGVNGVGKTTTIGKIAWRLKQEGNKVLLAAGDTFRAGAIQQLEVWGERVGVPVVAGKEGGDPSSVVFDAIKKAKEENFDYLLIDTAGRLQNKVNLMKELEKMNRIISREIETGADETLLVLDATTGQNALVQAKQFGETIDITGLILTKLDGTAKGGVILSIRHELNIPVKFIGLGEQMDDLQPFEPEQFIYGLVKDML</sequence>
<dbReference type="FunFam" id="3.40.50.300:FF:000053">
    <property type="entry name" value="Signal recognition particle receptor FtsY"/>
    <property type="match status" value="1"/>
</dbReference>
<keyword evidence="1 9" id="KW-1003">Cell membrane</keyword>
<comment type="catalytic activity">
    <reaction evidence="8 9">
        <text>GTP + H2O = GDP + phosphate + H(+)</text>
        <dbReference type="Rhea" id="RHEA:19669"/>
        <dbReference type="ChEBI" id="CHEBI:15377"/>
        <dbReference type="ChEBI" id="CHEBI:15378"/>
        <dbReference type="ChEBI" id="CHEBI:37565"/>
        <dbReference type="ChEBI" id="CHEBI:43474"/>
        <dbReference type="ChEBI" id="CHEBI:58189"/>
        <dbReference type="EC" id="3.6.5.4"/>
    </reaction>
</comment>
<comment type="caution">
    <text evidence="11">The sequence shown here is derived from an EMBL/GenBank/DDBJ whole genome shotgun (WGS) entry which is preliminary data.</text>
</comment>
<feature type="binding site" evidence="9">
    <location>
        <begin position="283"/>
        <end position="286"/>
    </location>
    <ligand>
        <name>GTP</name>
        <dbReference type="ChEBI" id="CHEBI:37565"/>
    </ligand>
</feature>
<evidence type="ECO:0000256" key="6">
    <source>
        <dbReference type="ARBA" id="ARBA00023136"/>
    </source>
</evidence>
<dbReference type="InterPro" id="IPR000897">
    <property type="entry name" value="SRP54_GTPase_dom"/>
</dbReference>
<dbReference type="AlphaFoldDB" id="C8NEF6"/>
<dbReference type="SUPFAM" id="SSF47364">
    <property type="entry name" value="Domain of the SRP/SRP receptor G-proteins"/>
    <property type="match status" value="1"/>
</dbReference>
<comment type="subcellular location">
    <subcellularLocation>
        <location evidence="9">Cell membrane</location>
        <topology evidence="9">Peripheral membrane protein</topology>
        <orientation evidence="9">Cytoplasmic side</orientation>
    </subcellularLocation>
    <subcellularLocation>
        <location evidence="9">Cytoplasm</location>
    </subcellularLocation>
</comment>
<dbReference type="STRING" id="638301.HMPREF0444_0301"/>
<evidence type="ECO:0000256" key="8">
    <source>
        <dbReference type="ARBA" id="ARBA00048027"/>
    </source>
</evidence>
<feature type="binding site" evidence="9">
    <location>
        <begin position="219"/>
        <end position="223"/>
    </location>
    <ligand>
        <name>GTP</name>
        <dbReference type="ChEBI" id="CHEBI:37565"/>
    </ligand>
</feature>
<dbReference type="InterPro" id="IPR027417">
    <property type="entry name" value="P-loop_NTPase"/>
</dbReference>
<comment type="similarity">
    <text evidence="9">Belongs to the GTP-binding SRP family. FtsY subfamily.</text>
</comment>
<dbReference type="InterPro" id="IPR003593">
    <property type="entry name" value="AAA+_ATPase"/>
</dbReference>
<keyword evidence="6 9" id="KW-0472">Membrane</keyword>
<keyword evidence="3 9" id="KW-0547">Nucleotide-binding</keyword>
<organism evidence="11 12">
    <name type="scientific">Granulicatella adiacens ATCC 49175</name>
    <dbReference type="NCBI Taxonomy" id="638301"/>
    <lineage>
        <taxon>Bacteria</taxon>
        <taxon>Bacillati</taxon>
        <taxon>Bacillota</taxon>
        <taxon>Bacilli</taxon>
        <taxon>Lactobacillales</taxon>
        <taxon>Carnobacteriaceae</taxon>
        <taxon>Granulicatella</taxon>
    </lineage>
</organism>
<dbReference type="InterPro" id="IPR036225">
    <property type="entry name" value="SRP/SRP_N"/>
</dbReference>
<dbReference type="InterPro" id="IPR004390">
    <property type="entry name" value="SR_rcpt_FtsY"/>
</dbReference>
<keyword evidence="12" id="KW-1185">Reference proteome</keyword>
<dbReference type="InterPro" id="IPR013822">
    <property type="entry name" value="Signal_recog_particl_SRP54_hlx"/>
</dbReference>
<dbReference type="Gene3D" id="3.40.50.300">
    <property type="entry name" value="P-loop containing nucleotide triphosphate hydrolases"/>
    <property type="match status" value="1"/>
</dbReference>
<keyword evidence="5 9" id="KW-0342">GTP-binding</keyword>
<evidence type="ECO:0000256" key="9">
    <source>
        <dbReference type="HAMAP-Rule" id="MF_00920"/>
    </source>
</evidence>
<dbReference type="SUPFAM" id="SSF52540">
    <property type="entry name" value="P-loop containing nucleoside triphosphate hydrolases"/>
    <property type="match status" value="1"/>
</dbReference>
<protein>
    <recommendedName>
        <fullName evidence="9">Signal recognition particle receptor FtsY</fullName>
        <shortName evidence="9">SRP receptor</shortName>
        <ecNumber evidence="9">3.6.5.4</ecNumber>
    </recommendedName>
</protein>
<dbReference type="GO" id="GO:0003924">
    <property type="term" value="F:GTPase activity"/>
    <property type="evidence" value="ECO:0007669"/>
    <property type="project" value="UniProtKB-UniRule"/>
</dbReference>
<evidence type="ECO:0000313" key="11">
    <source>
        <dbReference type="EMBL" id="EEW38057.1"/>
    </source>
</evidence>
<dbReference type="Gene3D" id="1.20.120.140">
    <property type="entry name" value="Signal recognition particle SRP54, nucleotide-binding domain"/>
    <property type="match status" value="1"/>
</dbReference>
<evidence type="ECO:0000256" key="2">
    <source>
        <dbReference type="ARBA" id="ARBA00022490"/>
    </source>
</evidence>
<dbReference type="GO" id="GO:0005525">
    <property type="term" value="F:GTP binding"/>
    <property type="evidence" value="ECO:0007669"/>
    <property type="project" value="UniProtKB-UniRule"/>
</dbReference>
<dbReference type="Pfam" id="PF02881">
    <property type="entry name" value="SRP54_N"/>
    <property type="match status" value="1"/>
</dbReference>
<evidence type="ECO:0000256" key="7">
    <source>
        <dbReference type="ARBA" id="ARBA00023170"/>
    </source>
</evidence>